<accession>A0ACC2IF03</accession>
<dbReference type="Proteomes" id="UP001153331">
    <property type="component" value="Unassembled WGS sequence"/>
</dbReference>
<dbReference type="EMBL" id="JAPHNI010000232">
    <property type="protein sequence ID" value="KAJ8113756.1"/>
    <property type="molecule type" value="Genomic_DNA"/>
</dbReference>
<sequence length="898" mass="97324">MLARRPVFSVALLSSVCLSNALSVTRQVSTSDKIRVRQADAENPQSSACGSIIDNVNEGYAYHYAIDAYDCLTSVPFNPDVATRFITYINDTVQFQSTLAYLREPPTGYQQPSVDIVSGLAEIQNNVTAQVYQNQYQFEIDVQHLLDRAHDGHLYLRGGITAAFSFLAPYSITAASPDGASIPKVYITNDLIKSRDEDWTPSPIATINNENAVEYLTRLASLNAIGGIEPNADWNQLFYTPALSTKGFGSIWDSNVRFYPGDEIALVMENGTDYLDYWLALWKEPYETGPLTTGGDFYNYFVLNFLPASYESSGSFYNPAYAPAPASNDTSEPSVSPPPEQSWRTGSYEAYPDPDVRQEGLALFNDGIVSGYFLPDVNAAVLSIPSFTQFSDSIGNFSVAVSDFISNTTEKGLERVVIDLQQNKGGTVELAFSTFKRFFPNVDPFAGSRRRNHYLGGVIGQAYTAVFNNLTTEDPQYTNYLAAEWVVTPRLNAATGQNFTSWAEYSGPVQDNSDSFSLVERYNLSNSVFASALFEGWVPLGFSPDAPLGYSTPPFDAKDIVILTDGACSSTCALLVEMFKQVGVRTIAVGGRPSNGPMQAVGGNRGAAIYSADQIDYNIGVLSYPAFNVDNATLATVPQLSNRGFRDSGVFTAALGVNLRDQVRPNDPVPIQFKYEAADCRIFYSLANAFNYTRLWSDAVIAAFDDTSICVEGSTGFSNSSKAAPEPATTTPVALGFDVAQPDAALVDENLDQSGGPQNSEEPAQSYTIDYCLPTGGCPYPHVQLCGTVRTTLCGVEDNYKLCLPQTPDPKQCDPAVTEWEELLADPVRGGLSRRALPGSLVAPKKGGSGTQPPVGGAAPAPPKAGVKTYNQLQPPVKKYGRCRPKKGINLPISRCPT</sequence>
<reference evidence="1" key="1">
    <citation type="submission" date="2022-11" db="EMBL/GenBank/DDBJ databases">
        <title>Genome Sequence of Boeremia exigua.</title>
        <authorList>
            <person name="Buettner E."/>
        </authorList>
    </citation>
    <scope>NUCLEOTIDE SEQUENCE</scope>
    <source>
        <strain evidence="1">CU02</strain>
    </source>
</reference>
<evidence type="ECO:0000313" key="1">
    <source>
        <dbReference type="EMBL" id="KAJ8113756.1"/>
    </source>
</evidence>
<name>A0ACC2IF03_9PLEO</name>
<gene>
    <name evidence="1" type="ORF">OPT61_g4183</name>
</gene>
<protein>
    <submittedName>
        <fullName evidence="1">Uncharacterized protein</fullName>
    </submittedName>
</protein>
<comment type="caution">
    <text evidence="1">The sequence shown here is derived from an EMBL/GenBank/DDBJ whole genome shotgun (WGS) entry which is preliminary data.</text>
</comment>
<keyword evidence="2" id="KW-1185">Reference proteome</keyword>
<organism evidence="1 2">
    <name type="scientific">Boeremia exigua</name>
    <dbReference type="NCBI Taxonomy" id="749465"/>
    <lineage>
        <taxon>Eukaryota</taxon>
        <taxon>Fungi</taxon>
        <taxon>Dikarya</taxon>
        <taxon>Ascomycota</taxon>
        <taxon>Pezizomycotina</taxon>
        <taxon>Dothideomycetes</taxon>
        <taxon>Pleosporomycetidae</taxon>
        <taxon>Pleosporales</taxon>
        <taxon>Pleosporineae</taxon>
        <taxon>Didymellaceae</taxon>
        <taxon>Boeremia</taxon>
    </lineage>
</organism>
<evidence type="ECO:0000313" key="2">
    <source>
        <dbReference type="Proteomes" id="UP001153331"/>
    </source>
</evidence>
<proteinExistence type="predicted"/>